<feature type="region of interest" description="Disordered" evidence="1">
    <location>
        <begin position="170"/>
        <end position="221"/>
    </location>
</feature>
<feature type="compositionally biased region" description="Polar residues" evidence="1">
    <location>
        <begin position="196"/>
        <end position="221"/>
    </location>
</feature>
<gene>
    <name evidence="2" type="ORF">FA13DRAFT_161808</name>
</gene>
<organism evidence="2 3">
    <name type="scientific">Coprinellus micaceus</name>
    <name type="common">Glistening ink-cap mushroom</name>
    <name type="synonym">Coprinus micaceus</name>
    <dbReference type="NCBI Taxonomy" id="71717"/>
    <lineage>
        <taxon>Eukaryota</taxon>
        <taxon>Fungi</taxon>
        <taxon>Dikarya</taxon>
        <taxon>Basidiomycota</taxon>
        <taxon>Agaricomycotina</taxon>
        <taxon>Agaricomycetes</taxon>
        <taxon>Agaricomycetidae</taxon>
        <taxon>Agaricales</taxon>
        <taxon>Agaricineae</taxon>
        <taxon>Psathyrellaceae</taxon>
        <taxon>Coprinellus</taxon>
    </lineage>
</organism>
<comment type="caution">
    <text evidence="2">The sequence shown here is derived from an EMBL/GenBank/DDBJ whole genome shotgun (WGS) entry which is preliminary data.</text>
</comment>
<sequence length="262" mass="28105">MSLNATAASTVVFIHRSSSSPHAHTSCLPLPRSTQPLAFELILQRALTLPSDSQPLITTSSRRRFRPTPEDDLPPWRCQALGPLRPLQRDAILCYGRDSPFEVASITVLIASPPLQGLTQPSAFESSATHTHIVIDDTGAYTCLQPATINRYPEDPAACRRLLHPILPASTYGTGRPGASTRSARPGGPLTHLRRSASSIQHSVVDNRPTQRAAVTSNTAPTGLASVGETTIFLSSNAVSRCRQGTMRTEDLSSTRLAGRPG</sequence>
<proteinExistence type="predicted"/>
<evidence type="ECO:0000256" key="1">
    <source>
        <dbReference type="SAM" id="MobiDB-lite"/>
    </source>
</evidence>
<evidence type="ECO:0000313" key="3">
    <source>
        <dbReference type="Proteomes" id="UP000298030"/>
    </source>
</evidence>
<evidence type="ECO:0000313" key="2">
    <source>
        <dbReference type="EMBL" id="TEB33589.1"/>
    </source>
</evidence>
<dbReference type="EMBL" id="QPFP01000012">
    <property type="protein sequence ID" value="TEB33589.1"/>
    <property type="molecule type" value="Genomic_DNA"/>
</dbReference>
<dbReference type="Proteomes" id="UP000298030">
    <property type="component" value="Unassembled WGS sequence"/>
</dbReference>
<keyword evidence="3" id="KW-1185">Reference proteome</keyword>
<accession>A0A4Y7TJB5</accession>
<protein>
    <submittedName>
        <fullName evidence="2">Uncharacterized protein</fullName>
    </submittedName>
</protein>
<dbReference type="AlphaFoldDB" id="A0A4Y7TJB5"/>
<name>A0A4Y7TJB5_COPMI</name>
<reference evidence="2 3" key="1">
    <citation type="journal article" date="2019" name="Nat. Ecol. Evol.">
        <title>Megaphylogeny resolves global patterns of mushroom evolution.</title>
        <authorList>
            <person name="Varga T."/>
            <person name="Krizsan K."/>
            <person name="Foldi C."/>
            <person name="Dima B."/>
            <person name="Sanchez-Garcia M."/>
            <person name="Sanchez-Ramirez S."/>
            <person name="Szollosi G.J."/>
            <person name="Szarkandi J.G."/>
            <person name="Papp V."/>
            <person name="Albert L."/>
            <person name="Andreopoulos W."/>
            <person name="Angelini C."/>
            <person name="Antonin V."/>
            <person name="Barry K.W."/>
            <person name="Bougher N.L."/>
            <person name="Buchanan P."/>
            <person name="Buyck B."/>
            <person name="Bense V."/>
            <person name="Catcheside P."/>
            <person name="Chovatia M."/>
            <person name="Cooper J."/>
            <person name="Damon W."/>
            <person name="Desjardin D."/>
            <person name="Finy P."/>
            <person name="Geml J."/>
            <person name="Haridas S."/>
            <person name="Hughes K."/>
            <person name="Justo A."/>
            <person name="Karasinski D."/>
            <person name="Kautmanova I."/>
            <person name="Kiss B."/>
            <person name="Kocsube S."/>
            <person name="Kotiranta H."/>
            <person name="LaButti K.M."/>
            <person name="Lechner B.E."/>
            <person name="Liimatainen K."/>
            <person name="Lipzen A."/>
            <person name="Lukacs Z."/>
            <person name="Mihaltcheva S."/>
            <person name="Morgado L.N."/>
            <person name="Niskanen T."/>
            <person name="Noordeloos M.E."/>
            <person name="Ohm R.A."/>
            <person name="Ortiz-Santana B."/>
            <person name="Ovrebo C."/>
            <person name="Racz N."/>
            <person name="Riley R."/>
            <person name="Savchenko A."/>
            <person name="Shiryaev A."/>
            <person name="Soop K."/>
            <person name="Spirin V."/>
            <person name="Szebenyi C."/>
            <person name="Tomsovsky M."/>
            <person name="Tulloss R.E."/>
            <person name="Uehling J."/>
            <person name="Grigoriev I.V."/>
            <person name="Vagvolgyi C."/>
            <person name="Papp T."/>
            <person name="Martin F.M."/>
            <person name="Miettinen O."/>
            <person name="Hibbett D.S."/>
            <person name="Nagy L.G."/>
        </authorList>
    </citation>
    <scope>NUCLEOTIDE SEQUENCE [LARGE SCALE GENOMIC DNA]</scope>
    <source>
        <strain evidence="2 3">FP101781</strain>
    </source>
</reference>